<feature type="domain" description="Cyclin N-terminal" evidence="2">
    <location>
        <begin position="65"/>
        <end position="163"/>
    </location>
</feature>
<protein>
    <recommendedName>
        <fullName evidence="2">Cyclin N-terminal domain-containing protein</fullName>
    </recommendedName>
</protein>
<evidence type="ECO:0000259" key="2">
    <source>
        <dbReference type="Pfam" id="PF00134"/>
    </source>
</evidence>
<accession>S8FKW3</accession>
<dbReference type="PANTHER" id="PTHR15615">
    <property type="match status" value="1"/>
</dbReference>
<dbReference type="GO" id="GO:0000307">
    <property type="term" value="C:cyclin-dependent protein kinase holoenzyme complex"/>
    <property type="evidence" value="ECO:0007669"/>
    <property type="project" value="TreeGrafter"/>
</dbReference>
<dbReference type="GO" id="GO:0016538">
    <property type="term" value="F:cyclin-dependent protein serine/threonine kinase regulator activity"/>
    <property type="evidence" value="ECO:0007669"/>
    <property type="project" value="TreeGrafter"/>
</dbReference>
<dbReference type="Pfam" id="PF00134">
    <property type="entry name" value="Cyclin_N"/>
    <property type="match status" value="1"/>
</dbReference>
<dbReference type="Proteomes" id="UP000015241">
    <property type="component" value="Unassembled WGS sequence"/>
</dbReference>
<dbReference type="PANTHER" id="PTHR15615:SF10">
    <property type="entry name" value="PHO85 CYCLIN-2-RELATED"/>
    <property type="match status" value="1"/>
</dbReference>
<name>S8FKW3_FOMSC</name>
<proteinExistence type="predicted"/>
<dbReference type="eggNOG" id="KOG1674">
    <property type="taxonomic scope" value="Eukaryota"/>
</dbReference>
<dbReference type="InterPro" id="IPR013922">
    <property type="entry name" value="Cyclin_PHO80-like"/>
</dbReference>
<evidence type="ECO:0000256" key="1">
    <source>
        <dbReference type="SAM" id="MobiDB-lite"/>
    </source>
</evidence>
<organism evidence="3 4">
    <name type="scientific">Fomitopsis schrenkii</name>
    <name type="common">Brown rot fungus</name>
    <dbReference type="NCBI Taxonomy" id="2126942"/>
    <lineage>
        <taxon>Eukaryota</taxon>
        <taxon>Fungi</taxon>
        <taxon>Dikarya</taxon>
        <taxon>Basidiomycota</taxon>
        <taxon>Agaricomycotina</taxon>
        <taxon>Agaricomycetes</taxon>
        <taxon>Polyporales</taxon>
        <taxon>Fomitopsis</taxon>
    </lineage>
</organism>
<dbReference type="InterPro" id="IPR036915">
    <property type="entry name" value="Cyclin-like_sf"/>
</dbReference>
<dbReference type="InterPro" id="IPR006671">
    <property type="entry name" value="Cyclin_N"/>
</dbReference>
<gene>
    <name evidence="3" type="ORF">FOMPIDRAFT_1125320</name>
</gene>
<feature type="region of interest" description="Disordered" evidence="1">
    <location>
        <begin position="189"/>
        <end position="258"/>
    </location>
</feature>
<dbReference type="GO" id="GO:0005634">
    <property type="term" value="C:nucleus"/>
    <property type="evidence" value="ECO:0007669"/>
    <property type="project" value="TreeGrafter"/>
</dbReference>
<dbReference type="SUPFAM" id="SSF47954">
    <property type="entry name" value="Cyclin-like"/>
    <property type="match status" value="1"/>
</dbReference>
<dbReference type="EMBL" id="KE504160">
    <property type="protein sequence ID" value="EPS98959.1"/>
    <property type="molecule type" value="Genomic_DNA"/>
</dbReference>
<sequence length="382" mass="41624">MALPVHKASLVDPSLHNPALLQLIKLDLSRNFIAEHIVDTIVETVDYALGRPSSSSRGRSLSRHSEHAKFTNFVTDVIHKAEIKVPALLVTLAYIDRAKPHLQIALEQWACERVFLGALIVANKYTNDSTLKNVHWALCTGIFGKRDIGRIEREFLDVLDFELGVSEQDVLAHHAAIMALVQPSHHHIRSRASLSPSRAQPSSRWSSDSDSTDVDMDQDSDASTSSGTLASPRTPADVHAYPPAPVPAPLKHAHSLGSAPAVAPAPHFVLLPSPTPAHVAAQPPSYDMDLDWRPQTRAVQQEYALRAQQQRAQSDSSALQQRVSGHTRMSSALQLLHSFPIPHFGAHSRPPTASQPRPRQASGACRPQSHAIAQPTASYALA</sequence>
<reference evidence="3 4" key="1">
    <citation type="journal article" date="2012" name="Science">
        <title>The Paleozoic origin of enzymatic lignin decomposition reconstructed from 31 fungal genomes.</title>
        <authorList>
            <person name="Floudas D."/>
            <person name="Binder M."/>
            <person name="Riley R."/>
            <person name="Barry K."/>
            <person name="Blanchette R.A."/>
            <person name="Henrissat B."/>
            <person name="Martinez A.T."/>
            <person name="Otillar R."/>
            <person name="Spatafora J.W."/>
            <person name="Yadav J.S."/>
            <person name="Aerts A."/>
            <person name="Benoit I."/>
            <person name="Boyd A."/>
            <person name="Carlson A."/>
            <person name="Copeland A."/>
            <person name="Coutinho P.M."/>
            <person name="de Vries R.P."/>
            <person name="Ferreira P."/>
            <person name="Findley K."/>
            <person name="Foster B."/>
            <person name="Gaskell J."/>
            <person name="Glotzer D."/>
            <person name="Gorecki P."/>
            <person name="Heitman J."/>
            <person name="Hesse C."/>
            <person name="Hori C."/>
            <person name="Igarashi K."/>
            <person name="Jurgens J.A."/>
            <person name="Kallen N."/>
            <person name="Kersten P."/>
            <person name="Kohler A."/>
            <person name="Kuees U."/>
            <person name="Kumar T.K.A."/>
            <person name="Kuo A."/>
            <person name="LaButti K."/>
            <person name="Larrondo L.F."/>
            <person name="Lindquist E."/>
            <person name="Ling A."/>
            <person name="Lombard V."/>
            <person name="Lucas S."/>
            <person name="Lundell T."/>
            <person name="Martin R."/>
            <person name="McLaughlin D.J."/>
            <person name="Morgenstern I."/>
            <person name="Morin E."/>
            <person name="Murat C."/>
            <person name="Nagy L.G."/>
            <person name="Nolan M."/>
            <person name="Ohm R.A."/>
            <person name="Patyshakuliyeva A."/>
            <person name="Rokas A."/>
            <person name="Ruiz-Duenas F.J."/>
            <person name="Sabat G."/>
            <person name="Salamov A."/>
            <person name="Samejima M."/>
            <person name="Schmutz J."/>
            <person name="Slot J.C."/>
            <person name="St John F."/>
            <person name="Stenlid J."/>
            <person name="Sun H."/>
            <person name="Sun S."/>
            <person name="Syed K."/>
            <person name="Tsang A."/>
            <person name="Wiebenga A."/>
            <person name="Young D."/>
            <person name="Pisabarro A."/>
            <person name="Eastwood D.C."/>
            <person name="Martin F."/>
            <person name="Cullen D."/>
            <person name="Grigoriev I.V."/>
            <person name="Hibbett D.S."/>
        </authorList>
    </citation>
    <scope>NUCLEOTIDE SEQUENCE</scope>
    <source>
        <strain evidence="4">FP-58527</strain>
    </source>
</reference>
<dbReference type="Gene3D" id="1.10.472.10">
    <property type="entry name" value="Cyclin-like"/>
    <property type="match status" value="1"/>
</dbReference>
<dbReference type="CDD" id="cd20557">
    <property type="entry name" value="CYCLIN_ScPCL1-like"/>
    <property type="match status" value="1"/>
</dbReference>
<dbReference type="GO" id="GO:0019901">
    <property type="term" value="F:protein kinase binding"/>
    <property type="evidence" value="ECO:0007669"/>
    <property type="project" value="InterPro"/>
</dbReference>
<feature type="compositionally biased region" description="Acidic residues" evidence="1">
    <location>
        <begin position="210"/>
        <end position="220"/>
    </location>
</feature>
<dbReference type="HOGENOM" id="CLU_050396_0_0_1"/>
<evidence type="ECO:0000313" key="4">
    <source>
        <dbReference type="Proteomes" id="UP000015241"/>
    </source>
</evidence>
<dbReference type="AlphaFoldDB" id="S8FKW3"/>
<dbReference type="InParanoid" id="S8FKW3"/>
<dbReference type="STRING" id="743788.S8FKW3"/>
<dbReference type="OrthoDB" id="10250320at2759"/>
<feature type="region of interest" description="Disordered" evidence="1">
    <location>
        <begin position="341"/>
        <end position="382"/>
    </location>
</feature>
<feature type="compositionally biased region" description="Low complexity" evidence="1">
    <location>
        <begin position="195"/>
        <end position="209"/>
    </location>
</feature>
<evidence type="ECO:0000313" key="3">
    <source>
        <dbReference type="EMBL" id="EPS98959.1"/>
    </source>
</evidence>
<keyword evidence="4" id="KW-1185">Reference proteome</keyword>